<evidence type="ECO:0000256" key="1">
    <source>
        <dbReference type="SAM" id="Coils"/>
    </source>
</evidence>
<feature type="region of interest" description="Disordered" evidence="2">
    <location>
        <begin position="472"/>
        <end position="492"/>
    </location>
</feature>
<sequence>MASSCDAIMMQQLREKLREKDEHLHTLRLELERAQQESRVQKSASEQREAALLVQLQQLQAEAEAHKQDEERTKADTEHLRTKLADRTSQLAELKTHTDQLRALVDELLATQPRRPRLPRPAGTTLRSSHAPSAGMFPIRHPIHPAPPIHPKRDESAPARAADGEGRGEDGAAAAAVSASAPEGERDKGAREPVPPLHPKQSLAKARRYETQVAELRKRWEKSEVARQSLMERLRDQQHHKLHAQKMQQNLARCADAITRLETERNQLRQLMLDKEYYCRKLEMKLLKLHKRTESGVCQRKVVRRPTAGSQPASRHATPIASRGMTGHKVSIGSAALDTPEVSDSLPSPDTTKDKRDDVGARPSASAEHNAERTAGVEQRITKEDVLAPRHQPPQSSAPGPPPLLHNETFPPFRISPAPSHPLDDPARRLRSSPGYREILDILLDTLDDEDSADDDDEGISDVALEPTCVRRDGAGAVNTEGSSESAESLREREEMKGKAGTLCGARAVDRVDRVPLLPRRVVEAARAMEGVRTSDEDASVESEMRAMNPRMDMHRLSTGESVSAMDSSDIYVDGAPLSS</sequence>
<feature type="coiled-coil region" evidence="1">
    <location>
        <begin position="10"/>
        <end position="76"/>
    </location>
</feature>
<dbReference type="VEuPathDB" id="CryptoDB:Vbra_11801"/>
<evidence type="ECO:0000313" key="3">
    <source>
        <dbReference type="EMBL" id="CEL95371.1"/>
    </source>
</evidence>
<feature type="compositionally biased region" description="Low complexity" evidence="2">
    <location>
        <begin position="171"/>
        <end position="182"/>
    </location>
</feature>
<evidence type="ECO:0008006" key="5">
    <source>
        <dbReference type="Google" id="ProtNLM"/>
    </source>
</evidence>
<feature type="region of interest" description="Disordered" evidence="2">
    <location>
        <begin position="110"/>
        <end position="206"/>
    </location>
</feature>
<feature type="compositionally biased region" description="Basic and acidic residues" evidence="2">
    <location>
        <begin position="151"/>
        <end position="170"/>
    </location>
</feature>
<feature type="region of interest" description="Disordered" evidence="2">
    <location>
        <begin position="529"/>
        <end position="580"/>
    </location>
</feature>
<dbReference type="EMBL" id="CDMY01000227">
    <property type="protein sequence ID" value="CEL95371.1"/>
    <property type="molecule type" value="Genomic_DNA"/>
</dbReference>
<dbReference type="InParanoid" id="A0A0G4EGK4"/>
<gene>
    <name evidence="3" type="ORF">Vbra_11801</name>
</gene>
<feature type="region of interest" description="Disordered" evidence="2">
    <location>
        <begin position="301"/>
        <end position="431"/>
    </location>
</feature>
<protein>
    <recommendedName>
        <fullName evidence="5">Lebercilin domain-containing protein</fullName>
    </recommendedName>
</protein>
<feature type="coiled-coil region" evidence="1">
    <location>
        <begin position="244"/>
        <end position="271"/>
    </location>
</feature>
<dbReference type="Proteomes" id="UP000041254">
    <property type="component" value="Unassembled WGS sequence"/>
</dbReference>
<keyword evidence="4" id="KW-1185">Reference proteome</keyword>
<keyword evidence="1" id="KW-0175">Coiled coil</keyword>
<accession>A0A0G4EGK4</accession>
<proteinExistence type="predicted"/>
<reference evidence="3 4" key="1">
    <citation type="submission" date="2014-11" db="EMBL/GenBank/DDBJ databases">
        <authorList>
            <person name="Zhu J."/>
            <person name="Qi W."/>
            <person name="Song R."/>
        </authorList>
    </citation>
    <scope>NUCLEOTIDE SEQUENCE [LARGE SCALE GENOMIC DNA]</scope>
</reference>
<organism evidence="3 4">
    <name type="scientific">Vitrella brassicaformis (strain CCMP3155)</name>
    <dbReference type="NCBI Taxonomy" id="1169540"/>
    <lineage>
        <taxon>Eukaryota</taxon>
        <taxon>Sar</taxon>
        <taxon>Alveolata</taxon>
        <taxon>Colpodellida</taxon>
        <taxon>Vitrellaceae</taxon>
        <taxon>Vitrella</taxon>
    </lineage>
</organism>
<feature type="compositionally biased region" description="Basic and acidic residues" evidence="2">
    <location>
        <begin position="351"/>
        <end position="360"/>
    </location>
</feature>
<dbReference type="AlphaFoldDB" id="A0A0G4EGK4"/>
<evidence type="ECO:0000313" key="4">
    <source>
        <dbReference type="Proteomes" id="UP000041254"/>
    </source>
</evidence>
<name>A0A0G4EGK4_VITBC</name>
<evidence type="ECO:0000256" key="2">
    <source>
        <dbReference type="SAM" id="MobiDB-lite"/>
    </source>
</evidence>